<keyword evidence="2" id="KW-0378">Hydrolase</keyword>
<reference evidence="5 6" key="1">
    <citation type="submission" date="2018-04" db="EMBL/GenBank/DDBJ databases">
        <title>The genome of golden apple snail Pomacea canaliculata provides insight into stress tolerance and invasive adaptation.</title>
        <authorList>
            <person name="Liu C."/>
            <person name="Liu B."/>
            <person name="Ren Y."/>
            <person name="Zhang Y."/>
            <person name="Wang H."/>
            <person name="Li S."/>
            <person name="Jiang F."/>
            <person name="Yin L."/>
            <person name="Zhang G."/>
            <person name="Qian W."/>
            <person name="Fan W."/>
        </authorList>
    </citation>
    <scope>NUCLEOTIDE SEQUENCE [LARGE SCALE GENOMIC DNA]</scope>
    <source>
        <strain evidence="5">SZHN2017</strain>
        <tissue evidence="5">Muscle</tissue>
    </source>
</reference>
<dbReference type="SUPFAM" id="SSF52141">
    <property type="entry name" value="Uracil-DNA glycosylase-like"/>
    <property type="match status" value="1"/>
</dbReference>
<dbReference type="OrthoDB" id="565731at2759"/>
<dbReference type="GO" id="GO:0004844">
    <property type="term" value="F:uracil DNA N-glycosylase activity"/>
    <property type="evidence" value="ECO:0007669"/>
    <property type="project" value="TreeGrafter"/>
</dbReference>
<dbReference type="InterPro" id="IPR005122">
    <property type="entry name" value="Uracil-DNA_glycosylase-like"/>
</dbReference>
<accession>A0A2T7NUY6</accession>
<sequence>MSVVKPKRKINRFNGMPEEEVILKTLPDHLVPGLDIVIVGINPGLMAAYIGHHYAGPGNHFWKCLYLSGLVPEPMNCYDDSKLKEFGIGFTNICSSYNSRQRRLNKVFSTPAILQSDGIIMVSCVPRRPEIKEGAEILKGKLKKYNPKIAVFNGKGIYEIFSGSKKIYFGKQPEMIEGTNTIAFVMPSSSARCAQLPRAADKVPFYDALRKLRDHLLGRIAHLDDSEVTFPNLELKCKKEEPDFEQNTDDDQIGLTAPLRMKTSSDQTGSKAACYQQEQCHAMDNEQFLNMLEMHQHQQQEMMGVSQAFPVTTACGHVQYSPSLLSASEDIWQYPCTSVPSSYSSTSRINPNGSLPMHGITSQQFGQSTSAVMDLRETYNHQQHDSQNIFATSRQQSIQIKSEPCDYEVMHG</sequence>
<dbReference type="STRING" id="400727.A0A2T7NUY6"/>
<dbReference type="Proteomes" id="UP000245119">
    <property type="component" value="Linkage Group LG9"/>
</dbReference>
<protein>
    <recommendedName>
        <fullName evidence="4">Uracil-DNA glycosylase-like domain-containing protein</fullName>
    </recommendedName>
</protein>
<dbReference type="AlphaFoldDB" id="A0A2T7NUY6"/>
<evidence type="ECO:0000256" key="1">
    <source>
        <dbReference type="ARBA" id="ARBA00022763"/>
    </source>
</evidence>
<organism evidence="5 6">
    <name type="scientific">Pomacea canaliculata</name>
    <name type="common">Golden apple snail</name>
    <dbReference type="NCBI Taxonomy" id="400727"/>
    <lineage>
        <taxon>Eukaryota</taxon>
        <taxon>Metazoa</taxon>
        <taxon>Spiralia</taxon>
        <taxon>Lophotrochozoa</taxon>
        <taxon>Mollusca</taxon>
        <taxon>Gastropoda</taxon>
        <taxon>Caenogastropoda</taxon>
        <taxon>Architaenioglossa</taxon>
        <taxon>Ampullarioidea</taxon>
        <taxon>Ampullariidae</taxon>
        <taxon>Pomacea</taxon>
    </lineage>
</organism>
<evidence type="ECO:0000313" key="5">
    <source>
        <dbReference type="EMBL" id="PVD24990.1"/>
    </source>
</evidence>
<dbReference type="InterPro" id="IPR015637">
    <property type="entry name" value="MUG/TDG"/>
</dbReference>
<dbReference type="Pfam" id="PF03167">
    <property type="entry name" value="UDG"/>
    <property type="match status" value="1"/>
</dbReference>
<dbReference type="PANTHER" id="PTHR12159">
    <property type="entry name" value="G/T AND G/U MISMATCH-SPECIFIC DNA GLYCOSYLASE"/>
    <property type="match status" value="1"/>
</dbReference>
<evidence type="ECO:0000313" key="6">
    <source>
        <dbReference type="Proteomes" id="UP000245119"/>
    </source>
</evidence>
<dbReference type="PANTHER" id="PTHR12159:SF9">
    <property type="entry name" value="G_T MISMATCH-SPECIFIC THYMINE DNA GLYCOSYLASE"/>
    <property type="match status" value="1"/>
</dbReference>
<dbReference type="InterPro" id="IPR036895">
    <property type="entry name" value="Uracil-DNA_glycosylase-like_sf"/>
</dbReference>
<gene>
    <name evidence="5" type="ORF">C0Q70_15487</name>
</gene>
<comment type="caution">
    <text evidence="5">The sequence shown here is derived from an EMBL/GenBank/DDBJ whole genome shotgun (WGS) entry which is preliminary data.</text>
</comment>
<dbReference type="CDD" id="cd10028">
    <property type="entry name" value="UDG-F2_TDG_MUG"/>
    <property type="match status" value="1"/>
</dbReference>
<name>A0A2T7NUY6_POMCA</name>
<dbReference type="GO" id="GO:0005634">
    <property type="term" value="C:nucleus"/>
    <property type="evidence" value="ECO:0007669"/>
    <property type="project" value="TreeGrafter"/>
</dbReference>
<proteinExistence type="predicted"/>
<evidence type="ECO:0000256" key="3">
    <source>
        <dbReference type="ARBA" id="ARBA00023204"/>
    </source>
</evidence>
<keyword evidence="6" id="KW-1185">Reference proteome</keyword>
<dbReference type="GO" id="GO:0008263">
    <property type="term" value="F:pyrimidine-specific mismatch base pair DNA N-glycosylase activity"/>
    <property type="evidence" value="ECO:0007669"/>
    <property type="project" value="TreeGrafter"/>
</dbReference>
<keyword evidence="3" id="KW-0234">DNA repair</keyword>
<feature type="domain" description="Uracil-DNA glycosylase-like" evidence="4">
    <location>
        <begin position="29"/>
        <end position="209"/>
    </location>
</feature>
<dbReference type="GO" id="GO:0006285">
    <property type="term" value="P:base-excision repair, AP site formation"/>
    <property type="evidence" value="ECO:0007669"/>
    <property type="project" value="InterPro"/>
</dbReference>
<keyword evidence="1" id="KW-0227">DNA damage</keyword>
<evidence type="ECO:0000256" key="2">
    <source>
        <dbReference type="ARBA" id="ARBA00022801"/>
    </source>
</evidence>
<dbReference type="Gene3D" id="3.40.470.10">
    <property type="entry name" value="Uracil-DNA glycosylase-like domain"/>
    <property type="match status" value="1"/>
</dbReference>
<evidence type="ECO:0000259" key="4">
    <source>
        <dbReference type="Pfam" id="PF03167"/>
    </source>
</evidence>
<dbReference type="EMBL" id="PZQS01000009">
    <property type="protein sequence ID" value="PVD24990.1"/>
    <property type="molecule type" value="Genomic_DNA"/>
</dbReference>